<evidence type="ECO:0000256" key="1">
    <source>
        <dbReference type="SAM" id="MobiDB-lite"/>
    </source>
</evidence>
<keyword evidence="3" id="KW-1185">Reference proteome</keyword>
<evidence type="ECO:0000313" key="2">
    <source>
        <dbReference type="EMBL" id="BFF92789.1"/>
    </source>
</evidence>
<feature type="compositionally biased region" description="Low complexity" evidence="1">
    <location>
        <begin position="570"/>
        <end position="579"/>
    </location>
</feature>
<name>A0AAU9FAS7_DROMD</name>
<sequence length="992" mass="112392">MSHAAFDEETLETLVFERSKRWANTMKHFMEVDDGEEIDMDNIENLFKGEERDPDVQEDEEAVEDDLLEADLDMRNMNTTTAMSKAELTMILCAGENKAETAEIEKILNETMPVVEEHKRKWKAAGLDKILDTFDAQKIEQHVGKWMRRNNSGYMEAESSQRHDSHFDASDNESLHSVDTARYIMQSRRRNAPTSKVTNMTTIKMYRTHPRRRDELRVKYGYDDEQEHRHHMQALLHRRREKERKLAYLASRPRHCSYNGSSSHSRSHHSRLKHLRKRRVASSFFESESSEDEDANLSGCDCRSCLRRVMTRSAYECCSYRGQLEYLHQSASSRSVHCVRRPHSFQEELDLRPRLLETDCSCCNSDQLCADVVHIANSSTEEWVVDNCNSPVHTGTPTKCNNRRQICKKKHLTLRKTSQTVRSKRRERAMPEALHKLTRKATSAVASRREATIQFIKHSIDSDTSDEDAPMKRRRPAISTVEKATKRKASPTKLPPISEIVIRASSEDETNSSDEDAFRNRSRLMSFSEVKQKKLAKNRKAIKTHNKPMSSTEKPPQKKTVRTLPAISEDAATTTDSSSLPETLKVDVAKPAEGVTLEVDRLNKLFTEHEMELKQTNQAPAQICTNSDADVFNSKKILKTKSSAEISATDAPKERRLRPKPKPAATKKDNSNTASSLPQISEEKAHSPDSQFTANEQNVKIKSPIVRLTRCAIPKYVEAASSSSSSSSDEDELPEQNMTSLNDTEEVKELERALALSKKTYRMEQLKRQAEQRPKEDPQTTALEQSSSLSLFHNNSVACNSTALANDSASTRVMKVKKRTAMSTSEQEPKIDEIVQNDSSPPSVIDLESIEEGGEADCTVVTSTTTCEAKKQKLQPLNITKRGILLHRSSTTADSGNFTLTEQELGRVIGERRARKYLKYHMGSRSYDSGHSVYYRPTPRLASALSASPDTAHTLVHELETSSGSCSSEEDIWENIYRYGEVYSILGSSKED</sequence>
<proteinExistence type="predicted"/>
<dbReference type="CDD" id="cd21840">
    <property type="entry name" value="CAL1_NTD"/>
    <property type="match status" value="1"/>
</dbReference>
<organism evidence="2 3">
    <name type="scientific">Drosophila madeirensis</name>
    <name type="common">Fruit fly</name>
    <dbReference type="NCBI Taxonomy" id="30013"/>
    <lineage>
        <taxon>Eukaryota</taxon>
        <taxon>Metazoa</taxon>
        <taxon>Ecdysozoa</taxon>
        <taxon>Arthropoda</taxon>
        <taxon>Hexapoda</taxon>
        <taxon>Insecta</taxon>
        <taxon>Pterygota</taxon>
        <taxon>Neoptera</taxon>
        <taxon>Endopterygota</taxon>
        <taxon>Diptera</taxon>
        <taxon>Brachycera</taxon>
        <taxon>Muscomorpha</taxon>
        <taxon>Ephydroidea</taxon>
        <taxon>Drosophilidae</taxon>
        <taxon>Drosophila</taxon>
        <taxon>Sophophora</taxon>
    </lineage>
</organism>
<evidence type="ECO:0000313" key="3">
    <source>
        <dbReference type="Proteomes" id="UP001500889"/>
    </source>
</evidence>
<accession>A0AAU9FAS7</accession>
<feature type="region of interest" description="Disordered" evidence="1">
    <location>
        <begin position="462"/>
        <end position="491"/>
    </location>
</feature>
<gene>
    <name evidence="2" type="ORF">DMAD_10768</name>
</gene>
<dbReference type="EMBL" id="AP029263">
    <property type="protein sequence ID" value="BFF92789.1"/>
    <property type="molecule type" value="Genomic_DNA"/>
</dbReference>
<feature type="compositionally biased region" description="Basic and acidic residues" evidence="1">
    <location>
        <begin position="764"/>
        <end position="778"/>
    </location>
</feature>
<feature type="region of interest" description="Disordered" evidence="1">
    <location>
        <begin position="534"/>
        <end position="580"/>
    </location>
</feature>
<dbReference type="AlphaFoldDB" id="A0AAU9FAS7"/>
<feature type="region of interest" description="Disordered" evidence="1">
    <location>
        <begin position="718"/>
        <end position="747"/>
    </location>
</feature>
<feature type="compositionally biased region" description="Basic residues" evidence="1">
    <location>
        <begin position="534"/>
        <end position="546"/>
    </location>
</feature>
<feature type="region of interest" description="Disordered" evidence="1">
    <location>
        <begin position="764"/>
        <end position="788"/>
    </location>
</feature>
<feature type="region of interest" description="Disordered" evidence="1">
    <location>
        <begin position="255"/>
        <end position="274"/>
    </location>
</feature>
<protein>
    <submittedName>
        <fullName evidence="2">Uncharacterized protein</fullName>
    </submittedName>
</protein>
<feature type="compositionally biased region" description="Basic residues" evidence="1">
    <location>
        <begin position="265"/>
        <end position="274"/>
    </location>
</feature>
<feature type="compositionally biased region" description="Polar residues" evidence="1">
    <location>
        <begin position="779"/>
        <end position="788"/>
    </location>
</feature>
<dbReference type="Proteomes" id="UP001500889">
    <property type="component" value="Chromosome O"/>
</dbReference>
<reference evidence="2 3" key="1">
    <citation type="submission" date="2024-02" db="EMBL/GenBank/DDBJ databases">
        <title>A chromosome-level genome assembly of Drosophila madeirensis, a fruit fly species endemic to Madeira island.</title>
        <authorList>
            <person name="Tomihara K."/>
            <person name="Llopart A."/>
            <person name="Yamamoto D."/>
        </authorList>
    </citation>
    <scope>NUCLEOTIDE SEQUENCE [LARGE SCALE GENOMIC DNA]</scope>
    <source>
        <strain evidence="2 3">RF1</strain>
    </source>
</reference>
<feature type="region of interest" description="Disordered" evidence="1">
    <location>
        <begin position="642"/>
        <end position="696"/>
    </location>
</feature>